<dbReference type="Proteomes" id="UP001497680">
    <property type="component" value="Unassembled WGS sequence"/>
</dbReference>
<evidence type="ECO:0000313" key="1">
    <source>
        <dbReference type="EMBL" id="KAI6089619.1"/>
    </source>
</evidence>
<accession>A0ACC0DA83</accession>
<dbReference type="EMBL" id="MU394294">
    <property type="protein sequence ID" value="KAI6089619.1"/>
    <property type="molecule type" value="Genomic_DNA"/>
</dbReference>
<proteinExistence type="predicted"/>
<protein>
    <submittedName>
        <fullName evidence="1">EthD domain-containing protein</fullName>
    </submittedName>
</protein>
<evidence type="ECO:0000313" key="2">
    <source>
        <dbReference type="Proteomes" id="UP001497680"/>
    </source>
</evidence>
<reference evidence="1 2" key="1">
    <citation type="journal article" date="2022" name="New Phytol.">
        <title>Ecological generalism drives hyperdiversity of secondary metabolite gene clusters in xylarialean endophytes.</title>
        <authorList>
            <person name="Franco M.E.E."/>
            <person name="Wisecaver J.H."/>
            <person name="Arnold A.E."/>
            <person name="Ju Y.M."/>
            <person name="Slot J.C."/>
            <person name="Ahrendt S."/>
            <person name="Moore L.P."/>
            <person name="Eastman K.E."/>
            <person name="Scott K."/>
            <person name="Konkel Z."/>
            <person name="Mondo S.J."/>
            <person name="Kuo A."/>
            <person name="Hayes R.D."/>
            <person name="Haridas S."/>
            <person name="Andreopoulos B."/>
            <person name="Riley R."/>
            <person name="LaButti K."/>
            <person name="Pangilinan J."/>
            <person name="Lipzen A."/>
            <person name="Amirebrahimi M."/>
            <person name="Yan J."/>
            <person name="Adam C."/>
            <person name="Keymanesh K."/>
            <person name="Ng V."/>
            <person name="Louie K."/>
            <person name="Northen T."/>
            <person name="Drula E."/>
            <person name="Henrissat B."/>
            <person name="Hsieh H.M."/>
            <person name="Youens-Clark K."/>
            <person name="Lutzoni F."/>
            <person name="Miadlikowska J."/>
            <person name="Eastwood D.C."/>
            <person name="Hamelin R.C."/>
            <person name="Grigoriev I.V."/>
            <person name="U'Ren J.M."/>
        </authorList>
    </citation>
    <scope>NUCLEOTIDE SEQUENCE [LARGE SCALE GENOMIC DNA]</scope>
    <source>
        <strain evidence="1 2">ER1909</strain>
    </source>
</reference>
<keyword evidence="2" id="KW-1185">Reference proteome</keyword>
<comment type="caution">
    <text evidence="1">The sequence shown here is derived from an EMBL/GenBank/DDBJ whole genome shotgun (WGS) entry which is preliminary data.</text>
</comment>
<name>A0ACC0DA83_9PEZI</name>
<organism evidence="1 2">
    <name type="scientific">Hypoxylon rubiginosum</name>
    <dbReference type="NCBI Taxonomy" id="110542"/>
    <lineage>
        <taxon>Eukaryota</taxon>
        <taxon>Fungi</taxon>
        <taxon>Dikarya</taxon>
        <taxon>Ascomycota</taxon>
        <taxon>Pezizomycotina</taxon>
        <taxon>Sordariomycetes</taxon>
        <taxon>Xylariomycetidae</taxon>
        <taxon>Xylariales</taxon>
        <taxon>Hypoxylaceae</taxon>
        <taxon>Hypoxylon</taxon>
    </lineage>
</organism>
<gene>
    <name evidence="1" type="ORF">F4821DRAFT_230551</name>
</gene>
<sequence length="126" mass="14595">MTFNILIVGHRLPGVSPTQFKQYYERHMSHIQEMAGAHFPVSHTRRYVQRSDGQNANVLLGSQANFDYDVLAEMVFEDEEAWKGFCEVLGQERNAKWIEEDEKNFYDRSRGGVVVLGEVEVTERKV</sequence>